<dbReference type="InterPro" id="IPR014875">
    <property type="entry name" value="Mor_transcription_activator"/>
</dbReference>
<evidence type="ECO:0000313" key="3">
    <source>
        <dbReference type="Proteomes" id="UP001061302"/>
    </source>
</evidence>
<organism evidence="2 3">
    <name type="scientific">Chitiniphilus purpureus</name>
    <dbReference type="NCBI Taxonomy" id="2981137"/>
    <lineage>
        <taxon>Bacteria</taxon>
        <taxon>Pseudomonadati</taxon>
        <taxon>Pseudomonadota</taxon>
        <taxon>Betaproteobacteria</taxon>
        <taxon>Neisseriales</taxon>
        <taxon>Chitinibacteraceae</taxon>
        <taxon>Chitiniphilus</taxon>
    </lineage>
</organism>
<evidence type="ECO:0000313" key="2">
    <source>
        <dbReference type="EMBL" id="UXY13851.1"/>
    </source>
</evidence>
<dbReference type="RefSeq" id="WP_263123128.1">
    <property type="nucleotide sequence ID" value="NZ_CP106753.1"/>
</dbReference>
<proteinExistence type="predicted"/>
<dbReference type="InterPro" id="IPR052411">
    <property type="entry name" value="c-mor_Regulatory_Protein"/>
</dbReference>
<dbReference type="SUPFAM" id="SSF46689">
    <property type="entry name" value="Homeodomain-like"/>
    <property type="match status" value="1"/>
</dbReference>
<gene>
    <name evidence="2" type="ORF">N8I74_11010</name>
</gene>
<feature type="domain" description="Mor transcription activator" evidence="1">
    <location>
        <begin position="25"/>
        <end position="109"/>
    </location>
</feature>
<dbReference type="PANTHER" id="PTHR37812:SF1">
    <property type="entry name" value="MU-LIKE PROPHAGE FLUMU PROTEIN C"/>
    <property type="match status" value="1"/>
</dbReference>
<dbReference type="PANTHER" id="PTHR37812">
    <property type="entry name" value="MU-LIKE PROPHAGE FLUMU PROTEIN C"/>
    <property type="match status" value="1"/>
</dbReference>
<dbReference type="InterPro" id="IPR009057">
    <property type="entry name" value="Homeodomain-like_sf"/>
</dbReference>
<evidence type="ECO:0000259" key="1">
    <source>
        <dbReference type="Pfam" id="PF08765"/>
    </source>
</evidence>
<reference evidence="2" key="1">
    <citation type="submission" date="2022-10" db="EMBL/GenBank/DDBJ databases">
        <title>Chitiniphilus purpureus sp. nov., a novel chitin-degrading bacterium isolated from crawfish pond sediment.</title>
        <authorList>
            <person name="Li K."/>
        </authorList>
    </citation>
    <scope>NUCLEOTIDE SEQUENCE</scope>
    <source>
        <strain evidence="2">CD1</strain>
    </source>
</reference>
<dbReference type="Gene3D" id="1.10.10.60">
    <property type="entry name" value="Homeodomain-like"/>
    <property type="match status" value="1"/>
</dbReference>
<protein>
    <recommendedName>
        <fullName evidence="1">Mor transcription activator domain-containing protein</fullName>
    </recommendedName>
</protein>
<dbReference type="Proteomes" id="UP001061302">
    <property type="component" value="Chromosome"/>
</dbReference>
<keyword evidence="3" id="KW-1185">Reference proteome</keyword>
<sequence>MDWSVRNDPPDCTPPHETDYHALQLHHELTQILRDEAGYSAQAAQTLAAALVRGMRKRIGGQEFYVPAVDKRERDAAIRREFNGLNRKEICRKFGISKSRLYAIVGRQKP</sequence>
<dbReference type="Pfam" id="PF08765">
    <property type="entry name" value="Mor"/>
    <property type="match status" value="1"/>
</dbReference>
<name>A0ABY6DL39_9NEIS</name>
<accession>A0ABY6DL39</accession>
<dbReference type="EMBL" id="CP106753">
    <property type="protein sequence ID" value="UXY13851.1"/>
    <property type="molecule type" value="Genomic_DNA"/>
</dbReference>